<keyword evidence="2" id="KW-0813">Transport</keyword>
<dbReference type="PROSITE" id="PS00211">
    <property type="entry name" value="ABC_TRANSPORTER_1"/>
    <property type="match status" value="1"/>
</dbReference>
<protein>
    <submittedName>
        <fullName evidence="7">Tungstate uptake system ATP-binding protein TupC</fullName>
    </submittedName>
</protein>
<dbReference type="RefSeq" id="WP_143890292.1">
    <property type="nucleotide sequence ID" value="NZ_VJNB01000005.1"/>
</dbReference>
<evidence type="ECO:0000259" key="6">
    <source>
        <dbReference type="PROSITE" id="PS50893"/>
    </source>
</evidence>
<keyword evidence="3" id="KW-1003">Cell membrane</keyword>
<evidence type="ECO:0000256" key="5">
    <source>
        <dbReference type="ARBA" id="ARBA00022840"/>
    </source>
</evidence>
<evidence type="ECO:0000256" key="2">
    <source>
        <dbReference type="ARBA" id="ARBA00022448"/>
    </source>
</evidence>
<dbReference type="Pfam" id="PF00005">
    <property type="entry name" value="ABC_tran"/>
    <property type="match status" value="1"/>
</dbReference>
<dbReference type="EMBL" id="VJNB01000005">
    <property type="protein sequence ID" value="TSE19930.1"/>
    <property type="molecule type" value="Genomic_DNA"/>
</dbReference>
<comment type="caution">
    <text evidence="7">The sequence shown here is derived from an EMBL/GenBank/DDBJ whole genome shotgun (WGS) entry which is preliminary data.</text>
</comment>
<dbReference type="PROSITE" id="PS50893">
    <property type="entry name" value="ABC_TRANSPORTER_2"/>
    <property type="match status" value="1"/>
</dbReference>
<dbReference type="PANTHER" id="PTHR42788:SF19">
    <property type="entry name" value="ALIPHATIC SULFONATES IMPORT ATP-BINDING PROTEIN SSUB 2"/>
    <property type="match status" value="1"/>
</dbReference>
<dbReference type="InterPro" id="IPR017871">
    <property type="entry name" value="ABC_transporter-like_CS"/>
</dbReference>
<dbReference type="SUPFAM" id="SSF52540">
    <property type="entry name" value="P-loop containing nucleoside triphosphate hydrolases"/>
    <property type="match status" value="1"/>
</dbReference>
<keyword evidence="8" id="KW-1185">Reference proteome</keyword>
<dbReference type="InterPro" id="IPR003439">
    <property type="entry name" value="ABC_transporter-like_ATP-bd"/>
</dbReference>
<feature type="domain" description="ABC transporter" evidence="6">
    <location>
        <begin position="6"/>
        <end position="231"/>
    </location>
</feature>
<proteinExistence type="inferred from homology"/>
<dbReference type="GO" id="GO:0016887">
    <property type="term" value="F:ATP hydrolysis activity"/>
    <property type="evidence" value="ECO:0007669"/>
    <property type="project" value="InterPro"/>
</dbReference>
<dbReference type="OrthoDB" id="9800654at2"/>
<dbReference type="InterPro" id="IPR027417">
    <property type="entry name" value="P-loop_NTPase"/>
</dbReference>
<gene>
    <name evidence="7" type="primary">tupC</name>
    <name evidence="7" type="ORF">Talka_01279</name>
</gene>
<keyword evidence="3" id="KW-0472">Membrane</keyword>
<dbReference type="AlphaFoldDB" id="A0A554W8M5"/>
<evidence type="ECO:0000256" key="3">
    <source>
        <dbReference type="ARBA" id="ARBA00022475"/>
    </source>
</evidence>
<name>A0A554W8M5_9BURK</name>
<organism evidence="7 8">
    <name type="scientific">Tepidimonas alkaliphilus</name>
    <dbReference type="NCBI Taxonomy" id="2588942"/>
    <lineage>
        <taxon>Bacteria</taxon>
        <taxon>Pseudomonadati</taxon>
        <taxon>Pseudomonadota</taxon>
        <taxon>Betaproteobacteria</taxon>
        <taxon>Burkholderiales</taxon>
        <taxon>Tepidimonas</taxon>
    </lineage>
</organism>
<dbReference type="SMART" id="SM00382">
    <property type="entry name" value="AAA"/>
    <property type="match status" value="1"/>
</dbReference>
<dbReference type="InterPro" id="IPR003593">
    <property type="entry name" value="AAA+_ATPase"/>
</dbReference>
<dbReference type="Proteomes" id="UP000315736">
    <property type="component" value="Unassembled WGS sequence"/>
</dbReference>
<reference evidence="7 8" key="1">
    <citation type="submission" date="2019-07" db="EMBL/GenBank/DDBJ databases">
        <title>Tepidimonas alkaliphilus YIM 72238 draft genome.</title>
        <authorList>
            <person name="Da Costa M.S."/>
            <person name="Froufe H.J.C."/>
            <person name="Egas C."/>
            <person name="Albuquerque L."/>
        </authorList>
    </citation>
    <scope>NUCLEOTIDE SEQUENCE [LARGE SCALE GENOMIC DNA]</scope>
    <source>
        <strain evidence="7 8">YIM 72238</strain>
    </source>
</reference>
<evidence type="ECO:0000256" key="4">
    <source>
        <dbReference type="ARBA" id="ARBA00022741"/>
    </source>
</evidence>
<dbReference type="PANTHER" id="PTHR42788">
    <property type="entry name" value="TAURINE IMPORT ATP-BINDING PROTEIN-RELATED"/>
    <property type="match status" value="1"/>
</dbReference>
<dbReference type="GO" id="GO:0005524">
    <property type="term" value="F:ATP binding"/>
    <property type="evidence" value="ECO:0007669"/>
    <property type="project" value="UniProtKB-KW"/>
</dbReference>
<evidence type="ECO:0000256" key="1">
    <source>
        <dbReference type="ARBA" id="ARBA00005417"/>
    </source>
</evidence>
<evidence type="ECO:0000313" key="7">
    <source>
        <dbReference type="EMBL" id="TSE19930.1"/>
    </source>
</evidence>
<comment type="similarity">
    <text evidence="1">Belongs to the ABC transporter superfamily.</text>
</comment>
<keyword evidence="4" id="KW-0547">Nucleotide-binding</keyword>
<keyword evidence="5 7" id="KW-0067">ATP-binding</keyword>
<accession>A0A554W8M5</accession>
<dbReference type="Gene3D" id="3.40.50.300">
    <property type="entry name" value="P-loop containing nucleotide triphosphate hydrolases"/>
    <property type="match status" value="1"/>
</dbReference>
<evidence type="ECO:0000313" key="8">
    <source>
        <dbReference type="Proteomes" id="UP000315736"/>
    </source>
</evidence>
<dbReference type="InterPro" id="IPR050166">
    <property type="entry name" value="ABC_transporter_ATP-bind"/>
</dbReference>
<sequence length="240" mass="26025">MNDVVVTLRGVGLRGAQGWALRSIDAVLRRGECVAVVGPNGSGKTTLLRLLAGVAAPTEGQVLCAPGLKVGMVFQRPFLLRASVGLNATLPVWLQGVAWSQARHTARRALAELGLERLWRQPAHQLSGGQQQRLALARLWAQQPDLWLLDEPAASLDPQACAELEASLLRLMAAGAAQGGPRTLVFSSHDWGQVRRLATRVWWVQGGCLKWDEPVDAFWDRVQPAAHDPAALRVSQEPLP</sequence>